<dbReference type="GeneID" id="56027878"/>
<proteinExistence type="predicted"/>
<evidence type="ECO:0000256" key="6">
    <source>
        <dbReference type="ARBA" id="ARBA00023012"/>
    </source>
</evidence>
<dbReference type="InterPro" id="IPR003661">
    <property type="entry name" value="HisK_dim/P_dom"/>
</dbReference>
<dbReference type="Gene3D" id="1.10.287.130">
    <property type="match status" value="1"/>
</dbReference>
<dbReference type="SUPFAM" id="SSF47384">
    <property type="entry name" value="Homodimeric domain of signal transducing histidine kinase"/>
    <property type="match status" value="1"/>
</dbReference>
<feature type="transmembrane region" description="Helical" evidence="8">
    <location>
        <begin position="40"/>
        <end position="61"/>
    </location>
</feature>
<dbReference type="InterPro" id="IPR000014">
    <property type="entry name" value="PAS"/>
</dbReference>
<accession>A0A7D5GAL1</accession>
<feature type="transmembrane region" description="Helical" evidence="8">
    <location>
        <begin position="73"/>
        <end position="92"/>
    </location>
</feature>
<gene>
    <name evidence="10" type="ORF">HUG10_03555</name>
</gene>
<keyword evidence="7" id="KW-0175">Coiled coil</keyword>
<dbReference type="InterPro" id="IPR050736">
    <property type="entry name" value="Sensor_HK_Regulatory"/>
</dbReference>
<keyword evidence="8" id="KW-0472">Membrane</keyword>
<feature type="coiled-coil region" evidence="7">
    <location>
        <begin position="335"/>
        <end position="365"/>
    </location>
</feature>
<keyword evidence="6" id="KW-0902">Two-component regulatory system</keyword>
<dbReference type="SMART" id="SM00388">
    <property type="entry name" value="HisKA"/>
    <property type="match status" value="1"/>
</dbReference>
<dbReference type="EC" id="2.7.13.3" evidence="2"/>
<feature type="transmembrane region" description="Helical" evidence="8">
    <location>
        <begin position="214"/>
        <end position="233"/>
    </location>
</feature>
<feature type="transmembrane region" description="Helical" evidence="8">
    <location>
        <begin position="104"/>
        <end position="128"/>
    </location>
</feature>
<dbReference type="PANTHER" id="PTHR43711">
    <property type="entry name" value="TWO-COMPONENT HISTIDINE KINASE"/>
    <property type="match status" value="1"/>
</dbReference>
<evidence type="ECO:0000256" key="8">
    <source>
        <dbReference type="SAM" id="Phobius"/>
    </source>
</evidence>
<dbReference type="InterPro" id="IPR005467">
    <property type="entry name" value="His_kinase_dom"/>
</dbReference>
<dbReference type="KEGG" id="halg:HUG10_03555"/>
<dbReference type="SUPFAM" id="SSF55874">
    <property type="entry name" value="ATPase domain of HSP90 chaperone/DNA topoisomerase II/histidine kinase"/>
    <property type="match status" value="1"/>
</dbReference>
<keyword evidence="8" id="KW-0812">Transmembrane</keyword>
<dbReference type="InterPro" id="IPR036890">
    <property type="entry name" value="HATPase_C_sf"/>
</dbReference>
<evidence type="ECO:0000259" key="9">
    <source>
        <dbReference type="PROSITE" id="PS50109"/>
    </source>
</evidence>
<name>A0A7D5GAL1_9EURY</name>
<dbReference type="Proteomes" id="UP000509750">
    <property type="component" value="Chromosome"/>
</dbReference>
<dbReference type="InterPro" id="IPR004358">
    <property type="entry name" value="Sig_transdc_His_kin-like_C"/>
</dbReference>
<dbReference type="SUPFAM" id="SSF55785">
    <property type="entry name" value="PYP-like sensor domain (PAS domain)"/>
    <property type="match status" value="1"/>
</dbReference>
<feature type="domain" description="Histidine kinase" evidence="9">
    <location>
        <begin position="365"/>
        <end position="578"/>
    </location>
</feature>
<dbReference type="GO" id="GO:0000155">
    <property type="term" value="F:phosphorelay sensor kinase activity"/>
    <property type="evidence" value="ECO:0007669"/>
    <property type="project" value="InterPro"/>
</dbReference>
<keyword evidence="5" id="KW-0418">Kinase</keyword>
<evidence type="ECO:0000256" key="4">
    <source>
        <dbReference type="ARBA" id="ARBA00022679"/>
    </source>
</evidence>
<keyword evidence="8" id="KW-1133">Transmembrane helix</keyword>
<dbReference type="CDD" id="cd00082">
    <property type="entry name" value="HisKA"/>
    <property type="match status" value="1"/>
</dbReference>
<dbReference type="RefSeq" id="WP_179168247.1">
    <property type="nucleotide sequence ID" value="NZ_CP058529.1"/>
</dbReference>
<comment type="catalytic activity">
    <reaction evidence="1">
        <text>ATP + protein L-histidine = ADP + protein N-phospho-L-histidine.</text>
        <dbReference type="EC" id="2.7.13.3"/>
    </reaction>
</comment>
<evidence type="ECO:0000256" key="5">
    <source>
        <dbReference type="ARBA" id="ARBA00022777"/>
    </source>
</evidence>
<dbReference type="CDD" id="cd00130">
    <property type="entry name" value="PAS"/>
    <property type="match status" value="1"/>
</dbReference>
<evidence type="ECO:0000313" key="11">
    <source>
        <dbReference type="Proteomes" id="UP000509750"/>
    </source>
</evidence>
<keyword evidence="4" id="KW-0808">Transferase</keyword>
<dbReference type="PRINTS" id="PR00344">
    <property type="entry name" value="BCTRLSENSOR"/>
</dbReference>
<evidence type="ECO:0000256" key="2">
    <source>
        <dbReference type="ARBA" id="ARBA00012438"/>
    </source>
</evidence>
<dbReference type="Pfam" id="PF02518">
    <property type="entry name" value="HATPase_c"/>
    <property type="match status" value="1"/>
</dbReference>
<dbReference type="InterPro" id="IPR003594">
    <property type="entry name" value="HATPase_dom"/>
</dbReference>
<dbReference type="AlphaFoldDB" id="A0A7D5GAL1"/>
<dbReference type="PANTHER" id="PTHR43711:SF1">
    <property type="entry name" value="HISTIDINE KINASE 1"/>
    <property type="match status" value="1"/>
</dbReference>
<dbReference type="Gene3D" id="3.30.450.20">
    <property type="entry name" value="PAS domain"/>
    <property type="match status" value="1"/>
</dbReference>
<dbReference type="Pfam" id="PF16927">
    <property type="entry name" value="HisKA_7TM"/>
    <property type="match status" value="1"/>
</dbReference>
<dbReference type="InterPro" id="IPR036097">
    <property type="entry name" value="HisK_dim/P_sf"/>
</dbReference>
<dbReference type="Pfam" id="PF13426">
    <property type="entry name" value="PAS_9"/>
    <property type="match status" value="1"/>
</dbReference>
<dbReference type="SMART" id="SM00091">
    <property type="entry name" value="PAS"/>
    <property type="match status" value="1"/>
</dbReference>
<dbReference type="InterPro" id="IPR035965">
    <property type="entry name" value="PAS-like_dom_sf"/>
</dbReference>
<dbReference type="Gene3D" id="3.30.565.10">
    <property type="entry name" value="Histidine kinase-like ATPase, C-terminal domain"/>
    <property type="match status" value="1"/>
</dbReference>
<evidence type="ECO:0000256" key="7">
    <source>
        <dbReference type="SAM" id="Coils"/>
    </source>
</evidence>
<dbReference type="OrthoDB" id="8127at2157"/>
<dbReference type="PROSITE" id="PS50109">
    <property type="entry name" value="HIS_KIN"/>
    <property type="match status" value="1"/>
</dbReference>
<dbReference type="SMART" id="SM00387">
    <property type="entry name" value="HATPase_c"/>
    <property type="match status" value="1"/>
</dbReference>
<dbReference type="EMBL" id="CP058529">
    <property type="protein sequence ID" value="QLG26672.1"/>
    <property type="molecule type" value="Genomic_DNA"/>
</dbReference>
<evidence type="ECO:0000313" key="10">
    <source>
        <dbReference type="EMBL" id="QLG26672.1"/>
    </source>
</evidence>
<protein>
    <recommendedName>
        <fullName evidence="2">histidine kinase</fullName>
        <ecNumber evidence="2">2.7.13.3</ecNumber>
    </recommendedName>
</protein>
<dbReference type="InterPro" id="IPR031621">
    <property type="entry name" value="HisKA_7TM"/>
</dbReference>
<feature type="transmembrane region" description="Helical" evidence="8">
    <location>
        <begin position="12"/>
        <end position="33"/>
    </location>
</feature>
<dbReference type="Pfam" id="PF00512">
    <property type="entry name" value="HisKA"/>
    <property type="match status" value="1"/>
</dbReference>
<feature type="transmembrane region" description="Helical" evidence="8">
    <location>
        <begin position="183"/>
        <end position="202"/>
    </location>
</feature>
<keyword evidence="11" id="KW-1185">Reference proteome</keyword>
<reference evidence="10 11" key="1">
    <citation type="submission" date="2020-07" db="EMBL/GenBank/DDBJ databases">
        <title>Gai3-2, isolated from salt lake.</title>
        <authorList>
            <person name="Cui H."/>
            <person name="Shi X."/>
        </authorList>
    </citation>
    <scope>NUCLEOTIDE SEQUENCE [LARGE SCALE GENOMIC DNA]</scope>
    <source>
        <strain evidence="10 11">Gai3-2</strain>
    </source>
</reference>
<organism evidence="10 11">
    <name type="scientific">Halorarum halophilum</name>
    <dbReference type="NCBI Taxonomy" id="2743090"/>
    <lineage>
        <taxon>Archaea</taxon>
        <taxon>Methanobacteriati</taxon>
        <taxon>Methanobacteriota</taxon>
        <taxon>Stenosarchaea group</taxon>
        <taxon>Halobacteria</taxon>
        <taxon>Halobacteriales</taxon>
        <taxon>Haloferacaceae</taxon>
        <taxon>Halorarum</taxon>
    </lineage>
</organism>
<sequence>MTVGLSASATYLALLGIAVVTSVVTAVASWRYYERTGGRAFGVLTGAVALWVLADLTGLLSRTLFQAMVAQRVTYFAISVVPVAWVVLAFRYVGRPGMVNRRRVVLMCLVPAATLLVSLTNDLHHLLWRVHGISQDGVMTTVVSTSGPWFWVHTLYSYGLLAVGAGVFVNWSLRTRDAYRSQSVAVLAAVALPWAANVAYVTGLVSVPADVTPLVFPVTCVLLWIGLFHYRFLDVVPVARDRVVEEMREGVVVLDDRDKVVDANPAARRLLRPDEIVGRHMDSVFNAESVDRFGDVVEGRGRIAVDREDGTWHFEVRISPLSVDAGERVVIFHDVTEEERHRERLAEQTAELERQNERLDRFASVLSHDLRNPLAVARGWTDVLAEDEVNEDALERVHNAHDRIDTIVDDTLALARSGTDPELEPVALDELARRAWESVESGGRVEPGGRLDVDAGVVVMADPDRTMRLFENLFRNAVEHAGSDVEVTVGLLDGREDPHADGELDGGSVGFFVADDGPGVDEDDRDAVFEYGVSGDGGGTGLGLAIVRDVAEEHGWTVDLESTESGGARFAVRGLVPAERETPL</sequence>
<feature type="transmembrane region" description="Helical" evidence="8">
    <location>
        <begin position="148"/>
        <end position="171"/>
    </location>
</feature>
<evidence type="ECO:0000256" key="1">
    <source>
        <dbReference type="ARBA" id="ARBA00000085"/>
    </source>
</evidence>
<evidence type="ECO:0000256" key="3">
    <source>
        <dbReference type="ARBA" id="ARBA00022553"/>
    </source>
</evidence>
<keyword evidence="3" id="KW-0597">Phosphoprotein</keyword>